<dbReference type="AlphaFoldDB" id="B7LF94"/>
<evidence type="ECO:0000313" key="2">
    <source>
        <dbReference type="Proteomes" id="UP000000746"/>
    </source>
</evidence>
<dbReference type="KEGG" id="eck:EC55989_1095"/>
<organism evidence="1 2">
    <name type="scientific">Escherichia coli (strain 55989 / EAEC)</name>
    <dbReference type="NCBI Taxonomy" id="585055"/>
    <lineage>
        <taxon>Bacteria</taxon>
        <taxon>Pseudomonadati</taxon>
        <taxon>Pseudomonadota</taxon>
        <taxon>Gammaproteobacteria</taxon>
        <taxon>Enterobacterales</taxon>
        <taxon>Enterobacteriaceae</taxon>
        <taxon>Escherichia</taxon>
    </lineage>
</organism>
<reference evidence="2" key="1">
    <citation type="journal article" date="2009" name="PLoS Genet.">
        <title>Organised genome dynamics in the Escherichia coli species results in highly diverse adaptive paths.</title>
        <authorList>
            <person name="Touchon M."/>
            <person name="Hoede C."/>
            <person name="Tenaillon O."/>
            <person name="Barbe V."/>
            <person name="Baeriswyl S."/>
            <person name="Bidet P."/>
            <person name="Bingen E."/>
            <person name="Bonacorsi S."/>
            <person name="Bouchier C."/>
            <person name="Bouvet O."/>
            <person name="Calteau A."/>
            <person name="Chiapello H."/>
            <person name="Clermont O."/>
            <person name="Cruveiller S."/>
            <person name="Danchin A."/>
            <person name="Diard M."/>
            <person name="Dossat C."/>
            <person name="Karoui M.E."/>
            <person name="Frapy E."/>
            <person name="Garry L."/>
            <person name="Ghigo J.M."/>
            <person name="Gilles A.M."/>
            <person name="Johnson J."/>
            <person name="Le Bouguenec C."/>
            <person name="Lescat M."/>
            <person name="Mangenot S."/>
            <person name="Martinez-Jehanne V."/>
            <person name="Matic I."/>
            <person name="Nassif X."/>
            <person name="Oztas S."/>
            <person name="Petit M.A."/>
            <person name="Pichon C."/>
            <person name="Rouy Z."/>
            <person name="Ruf C.S."/>
            <person name="Schneider D."/>
            <person name="Tourret J."/>
            <person name="Vacherie B."/>
            <person name="Vallenet D."/>
            <person name="Medigue C."/>
            <person name="Rocha E.P.C."/>
            <person name="Denamur E."/>
        </authorList>
    </citation>
    <scope>NUCLEOTIDE SEQUENCE [LARGE SCALE GENOMIC DNA]</scope>
    <source>
        <strain evidence="2">55989 / EAEC</strain>
    </source>
</reference>
<gene>
    <name evidence="1" type="ordered locus">EC55989_1095</name>
</gene>
<name>B7LF94_ECO55</name>
<dbReference type="EMBL" id="CU928145">
    <property type="protein sequence ID" value="CAU96956.1"/>
    <property type="molecule type" value="Genomic_DNA"/>
</dbReference>
<keyword evidence="2" id="KW-1185">Reference proteome</keyword>
<sequence length="90" mass="10506">MLPLKQQTGPRQRRVLLAPQRPLPAQPRLLLPLVAWLLALSARRQLSVWQRLLVWRRWQLLQQMTVAMAVLITPQPPRPLHANTALTRRN</sequence>
<protein>
    <submittedName>
        <fullName evidence="1">Uncharacterized protein</fullName>
    </submittedName>
</protein>
<proteinExistence type="predicted"/>
<accession>B7LF94</accession>
<evidence type="ECO:0000313" key="1">
    <source>
        <dbReference type="EMBL" id="CAU96956.1"/>
    </source>
</evidence>
<dbReference type="HOGENOM" id="CLU_2436105_0_0_6"/>
<dbReference type="Proteomes" id="UP000000746">
    <property type="component" value="Chromosome"/>
</dbReference>